<proteinExistence type="predicted"/>
<dbReference type="AlphaFoldDB" id="A0AAP7DYQ9"/>
<feature type="non-terminal residue" evidence="1">
    <location>
        <position position="1"/>
    </location>
</feature>
<dbReference type="Proteomes" id="UP000724058">
    <property type="component" value="Unassembled WGS sequence"/>
</dbReference>
<evidence type="ECO:0000313" key="1">
    <source>
        <dbReference type="EMBL" id="NSE59296.1"/>
    </source>
</evidence>
<evidence type="ECO:0000313" key="3">
    <source>
        <dbReference type="Proteomes" id="UP000724058"/>
    </source>
</evidence>
<dbReference type="EMBL" id="JAAIOD010000043">
    <property type="protein sequence ID" value="NSE59297.1"/>
    <property type="molecule type" value="Genomic_DNA"/>
</dbReference>
<sequence>KADIVSSFLAVPELIKEGAIESGAYYKDLLMLYVFTAIGAVPVIKNQIKGK</sequence>
<reference evidence="1" key="2">
    <citation type="submission" date="2020-02" db="EMBL/GenBank/DDBJ databases">
        <authorList>
            <person name="Littmann E."/>
            <person name="Sorbara M."/>
        </authorList>
    </citation>
    <scope>NUCLEOTIDE SEQUENCE</scope>
    <source>
        <strain evidence="1">MSK.10.16</strain>
    </source>
</reference>
<gene>
    <name evidence="1" type="ORF">G4332_14595</name>
    <name evidence="2" type="ORF">G4332_14600</name>
</gene>
<accession>A0AAP7DYQ9</accession>
<dbReference type="EMBL" id="JAAIOD010000042">
    <property type="protein sequence ID" value="NSE59296.1"/>
    <property type="molecule type" value="Genomic_DNA"/>
</dbReference>
<comment type="caution">
    <text evidence="1">The sequence shown here is derived from an EMBL/GenBank/DDBJ whole genome shotgun (WGS) entry which is preliminary data.</text>
</comment>
<organism evidence="1 3">
    <name type="scientific">Dorea longicatena</name>
    <dbReference type="NCBI Taxonomy" id="88431"/>
    <lineage>
        <taxon>Bacteria</taxon>
        <taxon>Bacillati</taxon>
        <taxon>Bacillota</taxon>
        <taxon>Clostridia</taxon>
        <taxon>Lachnospirales</taxon>
        <taxon>Lachnospiraceae</taxon>
        <taxon>Dorea</taxon>
    </lineage>
</organism>
<protein>
    <submittedName>
        <fullName evidence="1">Uncharacterized protein</fullName>
    </submittedName>
</protein>
<name>A0AAP7DYQ9_9FIRM</name>
<reference evidence="1" key="1">
    <citation type="journal article" date="2020" name="Cell Host Microbe">
        <title>Functional and Genomic Variation between Human-Derived Isolates of Lachnospiraceae Reveals Inter- and Intra-Species Diversity.</title>
        <authorList>
            <person name="Sorbara M.T."/>
            <person name="Littmann E.R."/>
            <person name="Fontana E."/>
            <person name="Moody T.U."/>
            <person name="Kohout C.E."/>
            <person name="Gjonbalaj M."/>
            <person name="Eaton V."/>
            <person name="Seok R."/>
            <person name="Leiner I.M."/>
            <person name="Pamer E.G."/>
        </authorList>
    </citation>
    <scope>NUCLEOTIDE SEQUENCE</scope>
    <source>
        <strain evidence="1">MSK.10.16</strain>
    </source>
</reference>
<evidence type="ECO:0000313" key="2">
    <source>
        <dbReference type="EMBL" id="NSE59297.1"/>
    </source>
</evidence>